<sequence>MTELRAHFGELSAGAADMTAHASRIEGVLAQLDARIRTAMADWDGQSQAAYEAAQTRWHAAARSLNDIYARIGQQVECASQNYRAADRAVARLFG</sequence>
<dbReference type="InterPro" id="IPR010310">
    <property type="entry name" value="T7SS_ESAT-6-like"/>
</dbReference>
<evidence type="ECO:0000313" key="2">
    <source>
        <dbReference type="EMBL" id="MDY5140939.1"/>
    </source>
</evidence>
<dbReference type="Proteomes" id="UP001284901">
    <property type="component" value="Unassembled WGS sequence"/>
</dbReference>
<dbReference type="SUPFAM" id="SSF140453">
    <property type="entry name" value="EsxAB dimer-like"/>
    <property type="match status" value="1"/>
</dbReference>
<dbReference type="Pfam" id="PF06013">
    <property type="entry name" value="WXG100"/>
    <property type="match status" value="1"/>
</dbReference>
<dbReference type="InterPro" id="IPR036689">
    <property type="entry name" value="ESAT-6-like_sf"/>
</dbReference>
<evidence type="ECO:0000313" key="4">
    <source>
        <dbReference type="Proteomes" id="UP001284901"/>
    </source>
</evidence>
<accession>A0AAW9HGM6</accession>
<dbReference type="NCBIfam" id="TIGR03930">
    <property type="entry name" value="WXG100_ESAT6"/>
    <property type="match status" value="1"/>
</dbReference>
<dbReference type="EMBL" id="JAWNFY010000004">
    <property type="protein sequence ID" value="MDY5145791.1"/>
    <property type="molecule type" value="Genomic_DNA"/>
</dbReference>
<comment type="caution">
    <text evidence="2">The sequence shown here is derived from an EMBL/GenBank/DDBJ whole genome shotgun (WGS) entry which is preliminary data.</text>
</comment>
<reference evidence="2 4" key="1">
    <citation type="submission" date="2023-10" db="EMBL/GenBank/DDBJ databases">
        <title>Whole Genome based description of the genera Actinobaculum and Actinotignum reveals a complex phylogenetic relationship within the species included in the genus Actinotignum.</title>
        <authorList>
            <person name="Jensen C.S."/>
            <person name="Dargis R."/>
            <person name="Kemp M."/>
            <person name="Christensen J.J."/>
        </authorList>
    </citation>
    <scope>NUCLEOTIDE SEQUENCE</scope>
    <source>
        <strain evidence="3 4">SLA_B089</strain>
        <strain evidence="2">SLA_B245</strain>
    </source>
</reference>
<protein>
    <recommendedName>
        <fullName evidence="1">ESAT-6-like protein</fullName>
    </recommendedName>
</protein>
<dbReference type="RefSeq" id="WP_087069972.1">
    <property type="nucleotide sequence ID" value="NZ_CAUPFC010000022.1"/>
</dbReference>
<dbReference type="AlphaFoldDB" id="A0AAW9HGM6"/>
<keyword evidence="4" id="KW-1185">Reference proteome</keyword>
<dbReference type="GeneID" id="92813504"/>
<gene>
    <name evidence="2" type="ORF">R6G74_06400</name>
    <name evidence="3" type="ORF">R6P33_01970</name>
</gene>
<evidence type="ECO:0000313" key="3">
    <source>
        <dbReference type="EMBL" id="MDY5145791.1"/>
    </source>
</evidence>
<dbReference type="EMBL" id="JAWNFV010000012">
    <property type="protein sequence ID" value="MDY5140939.1"/>
    <property type="molecule type" value="Genomic_DNA"/>
</dbReference>
<proteinExistence type="inferred from homology"/>
<name>A0AAW9HGM6_9ACTO</name>
<evidence type="ECO:0000313" key="5">
    <source>
        <dbReference type="Proteomes" id="UP001288320"/>
    </source>
</evidence>
<evidence type="ECO:0000256" key="1">
    <source>
        <dbReference type="RuleBase" id="RU362001"/>
    </source>
</evidence>
<comment type="similarity">
    <text evidence="1">Belongs to the WXG100 family.</text>
</comment>
<organism evidence="2 5">
    <name type="scientific">Actinotignum timonense</name>
    <dbReference type="NCBI Taxonomy" id="1870995"/>
    <lineage>
        <taxon>Bacteria</taxon>
        <taxon>Bacillati</taxon>
        <taxon>Actinomycetota</taxon>
        <taxon>Actinomycetes</taxon>
        <taxon>Actinomycetales</taxon>
        <taxon>Actinomycetaceae</taxon>
        <taxon>Actinotignum</taxon>
    </lineage>
</organism>
<dbReference type="Gene3D" id="1.10.287.1060">
    <property type="entry name" value="ESAT-6-like"/>
    <property type="match status" value="1"/>
</dbReference>
<dbReference type="Proteomes" id="UP001288320">
    <property type="component" value="Unassembled WGS sequence"/>
</dbReference>